<feature type="coiled-coil region" evidence="1">
    <location>
        <begin position="168"/>
        <end position="219"/>
    </location>
</feature>
<dbReference type="RefSeq" id="WP_115332752.1">
    <property type="nucleotide sequence ID" value="NZ_CAAAHP010000010.1"/>
</dbReference>
<gene>
    <name evidence="3" type="ORF">NCTC13316_03228</name>
</gene>
<organism evidence="3 4">
    <name type="scientific">Legionella busanensis</name>
    <dbReference type="NCBI Taxonomy" id="190655"/>
    <lineage>
        <taxon>Bacteria</taxon>
        <taxon>Pseudomonadati</taxon>
        <taxon>Pseudomonadota</taxon>
        <taxon>Gammaproteobacteria</taxon>
        <taxon>Legionellales</taxon>
        <taxon>Legionellaceae</taxon>
        <taxon>Legionella</taxon>
    </lineage>
</organism>
<keyword evidence="2" id="KW-1133">Transmembrane helix</keyword>
<name>A0A378KA17_9GAMM</name>
<evidence type="ECO:0000256" key="1">
    <source>
        <dbReference type="SAM" id="Coils"/>
    </source>
</evidence>
<protein>
    <submittedName>
        <fullName evidence="3">Inclusion membrane protein A</fullName>
    </submittedName>
</protein>
<keyword evidence="1" id="KW-0175">Coiled coil</keyword>
<keyword evidence="4" id="KW-1185">Reference proteome</keyword>
<evidence type="ECO:0000313" key="3">
    <source>
        <dbReference type="EMBL" id="STX81359.1"/>
    </source>
</evidence>
<dbReference type="EMBL" id="UGOD01000003">
    <property type="protein sequence ID" value="STX81359.1"/>
    <property type="molecule type" value="Genomic_DNA"/>
</dbReference>
<dbReference type="Proteomes" id="UP000254794">
    <property type="component" value="Unassembled WGS sequence"/>
</dbReference>
<proteinExistence type="predicted"/>
<accession>A0A378KA17</accession>
<reference evidence="3 4" key="1">
    <citation type="submission" date="2018-06" db="EMBL/GenBank/DDBJ databases">
        <authorList>
            <consortium name="Pathogen Informatics"/>
            <person name="Doyle S."/>
        </authorList>
    </citation>
    <scope>NUCLEOTIDE SEQUENCE [LARGE SCALE GENOMIC DNA]</scope>
    <source>
        <strain evidence="3 4">NCTC13316</strain>
    </source>
</reference>
<evidence type="ECO:0000313" key="4">
    <source>
        <dbReference type="Proteomes" id="UP000254794"/>
    </source>
</evidence>
<dbReference type="AlphaFoldDB" id="A0A378KA17"/>
<sequence>MPILAGMQQDIVIDEKLKQVNINLSAVCTNLHFNEIQLNQLNSNKKILEKLKIDLDKLVETFAENSSLFSRAAMFWGKLSWWQRLSLGAIIFVPLFIATLVSHLMPLLIVSLSVLFIFTISGFFLNNHYKHCEKNKKNLKQGFASFATILSEVIIALSKLHDQLWLTLAKVHQELKVLSEQLIKLDDKMSIMGDELINLSQANAELHIIQNQLESLVAELSLKIQEQTNFIDQSNLNFKQIMLDAEARQSELSLQIIQLNETNESLILELKKAKQIGDILKNALQVVSRAITTDNEQRNYFQHRLQKILNNEELTLENFAQSLVKVEEDLSKISMHFDLLNHGHSSLLDQQEIQIERLEHFVNNRLNVSSALNDIGIFSNSKSENLNGDKNTFCPIPSSASN</sequence>
<keyword evidence="2" id="KW-0472">Membrane</keyword>
<evidence type="ECO:0000256" key="2">
    <source>
        <dbReference type="SAM" id="Phobius"/>
    </source>
</evidence>
<feature type="transmembrane region" description="Helical" evidence="2">
    <location>
        <begin position="107"/>
        <end position="126"/>
    </location>
</feature>
<dbReference type="OrthoDB" id="5653033at2"/>
<feature type="transmembrane region" description="Helical" evidence="2">
    <location>
        <begin position="81"/>
        <end position="101"/>
    </location>
</feature>
<keyword evidence="2" id="KW-0812">Transmembrane</keyword>